<accession>A0ABS3WL11</accession>
<organism evidence="6 7">
    <name type="scientific">Paenibacillus artemisiicola</name>
    <dbReference type="NCBI Taxonomy" id="1172618"/>
    <lineage>
        <taxon>Bacteria</taxon>
        <taxon>Bacillati</taxon>
        <taxon>Bacillota</taxon>
        <taxon>Bacilli</taxon>
        <taxon>Bacillales</taxon>
        <taxon>Paenibacillaceae</taxon>
        <taxon>Paenibacillus</taxon>
    </lineage>
</organism>
<dbReference type="Pfam" id="PF12911">
    <property type="entry name" value="OppC_N"/>
    <property type="match status" value="1"/>
</dbReference>
<feature type="region of interest" description="Disordered" evidence="3">
    <location>
        <begin position="1"/>
        <end position="20"/>
    </location>
</feature>
<reference evidence="6 7" key="1">
    <citation type="submission" date="2021-03" db="EMBL/GenBank/DDBJ databases">
        <title>Paenibacillus artemisicola MWE-103 whole genome sequence.</title>
        <authorList>
            <person name="Ham Y.J."/>
        </authorList>
    </citation>
    <scope>NUCLEOTIDE SEQUENCE [LARGE SCALE GENOMIC DNA]</scope>
    <source>
        <strain evidence="6 7">MWE-103</strain>
    </source>
</reference>
<evidence type="ECO:0000259" key="5">
    <source>
        <dbReference type="Pfam" id="PF12911"/>
    </source>
</evidence>
<sequence>MSEASVTLSDGPGIPKPGRPVSAWRTGWKKFSANRFALAGLCVLVFFLLIAFAAPLIAPFSPSKIDMMVPNLPAGTDHHVLGTDDLGRDIFSRLVYSS</sequence>
<evidence type="ECO:0000313" key="6">
    <source>
        <dbReference type="EMBL" id="MBO7749019.1"/>
    </source>
</evidence>
<evidence type="ECO:0000256" key="4">
    <source>
        <dbReference type="SAM" id="Phobius"/>
    </source>
</evidence>
<comment type="caution">
    <text evidence="6">The sequence shown here is derived from an EMBL/GenBank/DDBJ whole genome shotgun (WGS) entry which is preliminary data.</text>
</comment>
<gene>
    <name evidence="6" type="ORF">I8J29_33145</name>
</gene>
<keyword evidence="2" id="KW-0813">Transport</keyword>
<keyword evidence="4" id="KW-0472">Membrane</keyword>
<feature type="non-terminal residue" evidence="6">
    <location>
        <position position="98"/>
    </location>
</feature>
<evidence type="ECO:0000256" key="2">
    <source>
        <dbReference type="ARBA" id="ARBA00022448"/>
    </source>
</evidence>
<keyword evidence="4" id="KW-0812">Transmembrane</keyword>
<comment type="subcellular location">
    <subcellularLocation>
        <location evidence="1">Cell membrane</location>
        <topology evidence="1">Multi-pass membrane protein</topology>
    </subcellularLocation>
</comment>
<dbReference type="InterPro" id="IPR025966">
    <property type="entry name" value="OppC_N"/>
</dbReference>
<evidence type="ECO:0000256" key="1">
    <source>
        <dbReference type="ARBA" id="ARBA00004651"/>
    </source>
</evidence>
<keyword evidence="7" id="KW-1185">Reference proteome</keyword>
<dbReference type="Proteomes" id="UP000670947">
    <property type="component" value="Unassembled WGS sequence"/>
</dbReference>
<proteinExistence type="predicted"/>
<name>A0ABS3WL11_9BACL</name>
<evidence type="ECO:0000313" key="7">
    <source>
        <dbReference type="Proteomes" id="UP000670947"/>
    </source>
</evidence>
<dbReference type="EMBL" id="JAGGDJ010000097">
    <property type="protein sequence ID" value="MBO7749019.1"/>
    <property type="molecule type" value="Genomic_DNA"/>
</dbReference>
<feature type="transmembrane region" description="Helical" evidence="4">
    <location>
        <begin position="36"/>
        <end position="58"/>
    </location>
</feature>
<dbReference type="PANTHER" id="PTHR43386">
    <property type="entry name" value="OLIGOPEPTIDE TRANSPORT SYSTEM PERMEASE PROTEIN APPC"/>
    <property type="match status" value="1"/>
</dbReference>
<evidence type="ECO:0000256" key="3">
    <source>
        <dbReference type="SAM" id="MobiDB-lite"/>
    </source>
</evidence>
<keyword evidence="4" id="KW-1133">Transmembrane helix</keyword>
<feature type="domain" description="Oligopeptide transport permease C-like N-terminal" evidence="5">
    <location>
        <begin position="22"/>
        <end position="73"/>
    </location>
</feature>
<protein>
    <submittedName>
        <fullName evidence="6">ABC transporter permease</fullName>
    </submittedName>
</protein>
<dbReference type="PANTHER" id="PTHR43386:SF1">
    <property type="entry name" value="D,D-DIPEPTIDE TRANSPORT SYSTEM PERMEASE PROTEIN DDPC-RELATED"/>
    <property type="match status" value="1"/>
</dbReference>
<dbReference type="InterPro" id="IPR050366">
    <property type="entry name" value="BP-dependent_transpt_permease"/>
</dbReference>